<organism evidence="1 2">
    <name type="scientific">Dunaliella salina</name>
    <name type="common">Green alga</name>
    <name type="synonym">Protococcus salinus</name>
    <dbReference type="NCBI Taxonomy" id="3046"/>
    <lineage>
        <taxon>Eukaryota</taxon>
        <taxon>Viridiplantae</taxon>
        <taxon>Chlorophyta</taxon>
        <taxon>core chlorophytes</taxon>
        <taxon>Chlorophyceae</taxon>
        <taxon>CS clade</taxon>
        <taxon>Chlamydomonadales</taxon>
        <taxon>Dunaliellaceae</taxon>
        <taxon>Dunaliella</taxon>
    </lineage>
</organism>
<gene>
    <name evidence="1" type="ORF">DUNSADRAFT_14432</name>
</gene>
<proteinExistence type="predicted"/>
<evidence type="ECO:0000313" key="2">
    <source>
        <dbReference type="Proteomes" id="UP000815325"/>
    </source>
</evidence>
<comment type="caution">
    <text evidence="1">The sequence shown here is derived from an EMBL/GenBank/DDBJ whole genome shotgun (WGS) entry which is preliminary data.</text>
</comment>
<keyword evidence="2" id="KW-1185">Reference proteome</keyword>
<evidence type="ECO:0000313" key="1">
    <source>
        <dbReference type="EMBL" id="KAF5843516.1"/>
    </source>
</evidence>
<reference evidence="1" key="1">
    <citation type="submission" date="2017-08" db="EMBL/GenBank/DDBJ databases">
        <authorList>
            <person name="Polle J.E."/>
            <person name="Barry K."/>
            <person name="Cushman J."/>
            <person name="Schmutz J."/>
            <person name="Tran D."/>
            <person name="Hathwaick L.T."/>
            <person name="Yim W.C."/>
            <person name="Jenkins J."/>
            <person name="Mckie-Krisberg Z.M."/>
            <person name="Prochnik S."/>
            <person name="Lindquist E."/>
            <person name="Dockter R.B."/>
            <person name="Adam C."/>
            <person name="Molina H."/>
            <person name="Bunkerborg J."/>
            <person name="Jin E."/>
            <person name="Buchheim M."/>
            <person name="Magnuson J."/>
        </authorList>
    </citation>
    <scope>NUCLEOTIDE SEQUENCE</scope>
    <source>
        <strain evidence="1">CCAP 19/18</strain>
    </source>
</reference>
<dbReference type="EMBL" id="MU069441">
    <property type="protein sequence ID" value="KAF5843516.1"/>
    <property type="molecule type" value="Genomic_DNA"/>
</dbReference>
<accession>A0ABQ7H9I8</accession>
<name>A0ABQ7H9I8_DUNSA</name>
<dbReference type="Proteomes" id="UP000815325">
    <property type="component" value="Unassembled WGS sequence"/>
</dbReference>
<protein>
    <recommendedName>
        <fullName evidence="3">Encoded protein</fullName>
    </recommendedName>
</protein>
<evidence type="ECO:0008006" key="3">
    <source>
        <dbReference type="Google" id="ProtNLM"/>
    </source>
</evidence>
<sequence>MAELLRHTTLSLSITYYAPSTTAPLRATPSPASVATSAPLALPAALDTAPSSSTSTTCTLRAHRPLHTASISSLEIRKKLENDRCVYYGQPLLLPPAALCGGIAHCTQHQANIAF</sequence>